<dbReference type="Gene3D" id="1.20.1740.10">
    <property type="entry name" value="Amino acid/polyamine transporter I"/>
    <property type="match status" value="1"/>
</dbReference>
<feature type="transmembrane region" description="Helical" evidence="6">
    <location>
        <begin position="118"/>
        <end position="137"/>
    </location>
</feature>
<keyword evidence="3 6" id="KW-0812">Transmembrane</keyword>
<evidence type="ECO:0000256" key="2">
    <source>
        <dbReference type="ARBA" id="ARBA00022448"/>
    </source>
</evidence>
<feature type="transmembrane region" description="Helical" evidence="6">
    <location>
        <begin position="307"/>
        <end position="330"/>
    </location>
</feature>
<feature type="transmembrane region" description="Helical" evidence="6">
    <location>
        <begin position="90"/>
        <end position="111"/>
    </location>
</feature>
<evidence type="ECO:0000313" key="8">
    <source>
        <dbReference type="Proteomes" id="UP001262754"/>
    </source>
</evidence>
<dbReference type="RefSeq" id="WP_056759796.1">
    <property type="nucleotide sequence ID" value="NZ_JAVDRL010000006.1"/>
</dbReference>
<dbReference type="Pfam" id="PF13520">
    <property type="entry name" value="AA_permease_2"/>
    <property type="match status" value="1"/>
</dbReference>
<feature type="transmembrane region" description="Helical" evidence="6">
    <location>
        <begin position="28"/>
        <end position="47"/>
    </location>
</feature>
<evidence type="ECO:0000313" key="7">
    <source>
        <dbReference type="EMBL" id="MDR6531517.1"/>
    </source>
</evidence>
<feature type="transmembrane region" description="Helical" evidence="6">
    <location>
        <begin position="417"/>
        <end position="435"/>
    </location>
</feature>
<evidence type="ECO:0000256" key="4">
    <source>
        <dbReference type="ARBA" id="ARBA00022989"/>
    </source>
</evidence>
<comment type="subcellular location">
    <subcellularLocation>
        <location evidence="1">Membrane</location>
        <topology evidence="1">Multi-pass membrane protein</topology>
    </subcellularLocation>
</comment>
<evidence type="ECO:0000256" key="5">
    <source>
        <dbReference type="ARBA" id="ARBA00023136"/>
    </source>
</evidence>
<dbReference type="PANTHER" id="PTHR43243:SF4">
    <property type="entry name" value="CATIONIC AMINO ACID TRANSPORTER 4"/>
    <property type="match status" value="1"/>
</dbReference>
<evidence type="ECO:0000256" key="3">
    <source>
        <dbReference type="ARBA" id="ARBA00022692"/>
    </source>
</evidence>
<gene>
    <name evidence="7" type="ORF">J2800_002264</name>
</gene>
<organism evidence="7 8">
    <name type="scientific">Caulobacter rhizosphaerae</name>
    <dbReference type="NCBI Taxonomy" id="2010972"/>
    <lineage>
        <taxon>Bacteria</taxon>
        <taxon>Pseudomonadati</taxon>
        <taxon>Pseudomonadota</taxon>
        <taxon>Alphaproteobacteria</taxon>
        <taxon>Caulobacterales</taxon>
        <taxon>Caulobacteraceae</taxon>
        <taxon>Caulobacter</taxon>
    </lineage>
</organism>
<feature type="transmembrane region" description="Helical" evidence="6">
    <location>
        <begin position="262"/>
        <end position="287"/>
    </location>
</feature>
<reference evidence="7 8" key="1">
    <citation type="submission" date="2023-07" db="EMBL/GenBank/DDBJ databases">
        <title>Sorghum-associated microbial communities from plants grown in Nebraska, USA.</title>
        <authorList>
            <person name="Schachtman D."/>
        </authorList>
    </citation>
    <scope>NUCLEOTIDE SEQUENCE [LARGE SCALE GENOMIC DNA]</scope>
    <source>
        <strain evidence="7 8">DS2154</strain>
    </source>
</reference>
<dbReference type="EMBL" id="JAVDRL010000006">
    <property type="protein sequence ID" value="MDR6531517.1"/>
    <property type="molecule type" value="Genomic_DNA"/>
</dbReference>
<sequence>MNFWTRRKALDAIVSVEADRRLKPTLSWPHLLALGIGAIIGTGIYTLTGIGAERAGPAVILAFAACGVLCVFAALAYAEVATLIPAAGSAYTYAYAVLGEGLAWIVGWSLVLEYAVTCAAVAVGWSGYMVGLLQSVGVHLPPQILAGPHAGGIINLPAVLITVAVTALLAKGARESATLNIGLVVIKIVALAVFVGLTFTVIKAHNFTPFMPYGFAAHTEAGHPRGVMAAAAIVFFAFFGFDAVSTSAEEVKNPKRDLTIGIIGSMVICTAIYMLVAACAVGAWPYAEFARSSEPLAFILRGLGHPAAAFGIAAAAIIALPSVILVMMFGQTRVFFVMARDGLLPRGMGRLHPKSGAPVTLTLITGAVVAAVGGFLPLDQIAELSNAGTLLAFICVAVCLMVLRVRRPDLPRLFRCPAAWIVGPLAVVGCLYFMISLPSATLIRFVIWNIVGLVVYLAYSRRTSLLARGVDAPAVREASAIVD</sequence>
<keyword evidence="2" id="KW-0813">Transport</keyword>
<proteinExistence type="predicted"/>
<keyword evidence="4 6" id="KW-1133">Transmembrane helix</keyword>
<evidence type="ECO:0000256" key="6">
    <source>
        <dbReference type="SAM" id="Phobius"/>
    </source>
</evidence>
<feature type="transmembrane region" description="Helical" evidence="6">
    <location>
        <begin position="222"/>
        <end position="241"/>
    </location>
</feature>
<feature type="transmembrane region" description="Helical" evidence="6">
    <location>
        <begin position="59"/>
        <end position="78"/>
    </location>
</feature>
<dbReference type="PIRSF" id="PIRSF006060">
    <property type="entry name" value="AA_transporter"/>
    <property type="match status" value="1"/>
</dbReference>
<feature type="transmembrane region" description="Helical" evidence="6">
    <location>
        <begin position="384"/>
        <end position="405"/>
    </location>
</feature>
<accession>A0ABU1MZP8</accession>
<feature type="transmembrane region" description="Helical" evidence="6">
    <location>
        <begin position="441"/>
        <end position="459"/>
    </location>
</feature>
<protein>
    <submittedName>
        <fullName evidence="7">APA family basic amino acid/polyamine antiporter</fullName>
    </submittedName>
</protein>
<keyword evidence="8" id="KW-1185">Reference proteome</keyword>
<feature type="transmembrane region" description="Helical" evidence="6">
    <location>
        <begin position="181"/>
        <end position="202"/>
    </location>
</feature>
<feature type="transmembrane region" description="Helical" evidence="6">
    <location>
        <begin position="149"/>
        <end position="169"/>
    </location>
</feature>
<dbReference type="InterPro" id="IPR002293">
    <property type="entry name" value="AA/rel_permease1"/>
</dbReference>
<name>A0ABU1MZP8_9CAUL</name>
<evidence type="ECO:0000256" key="1">
    <source>
        <dbReference type="ARBA" id="ARBA00004141"/>
    </source>
</evidence>
<dbReference type="Proteomes" id="UP001262754">
    <property type="component" value="Unassembled WGS sequence"/>
</dbReference>
<feature type="transmembrane region" description="Helical" evidence="6">
    <location>
        <begin position="356"/>
        <end position="378"/>
    </location>
</feature>
<comment type="caution">
    <text evidence="7">The sequence shown here is derived from an EMBL/GenBank/DDBJ whole genome shotgun (WGS) entry which is preliminary data.</text>
</comment>
<keyword evidence="5 6" id="KW-0472">Membrane</keyword>
<dbReference type="PANTHER" id="PTHR43243">
    <property type="entry name" value="INNER MEMBRANE TRANSPORTER YGJI-RELATED"/>
    <property type="match status" value="1"/>
</dbReference>